<dbReference type="InterPro" id="IPR040240">
    <property type="entry name" value="TAF1"/>
</dbReference>
<feature type="domain" description="Transcription initiation factor TFIID subunit 1 histone acetyltransferase" evidence="3">
    <location>
        <begin position="28"/>
        <end position="113"/>
    </location>
</feature>
<organism evidence="4 5">
    <name type="scientific">Populus alba x Populus x berolinensis</name>
    <dbReference type="NCBI Taxonomy" id="444605"/>
    <lineage>
        <taxon>Eukaryota</taxon>
        <taxon>Viridiplantae</taxon>
        <taxon>Streptophyta</taxon>
        <taxon>Embryophyta</taxon>
        <taxon>Tracheophyta</taxon>
        <taxon>Spermatophyta</taxon>
        <taxon>Magnoliopsida</taxon>
        <taxon>eudicotyledons</taxon>
        <taxon>Gunneridae</taxon>
        <taxon>Pentapetalae</taxon>
        <taxon>rosids</taxon>
        <taxon>fabids</taxon>
        <taxon>Malpighiales</taxon>
        <taxon>Salicaceae</taxon>
        <taxon>Saliceae</taxon>
        <taxon>Populus</taxon>
    </lineage>
</organism>
<dbReference type="GO" id="GO:0005669">
    <property type="term" value="C:transcription factor TFIID complex"/>
    <property type="evidence" value="ECO:0007669"/>
    <property type="project" value="InterPro"/>
</dbReference>
<dbReference type="EMBL" id="JAQIZT010000017">
    <property type="protein sequence ID" value="KAJ6958822.1"/>
    <property type="molecule type" value="Genomic_DNA"/>
</dbReference>
<gene>
    <name evidence="4" type="ORF">NC653_037165</name>
</gene>
<evidence type="ECO:0000313" key="5">
    <source>
        <dbReference type="Proteomes" id="UP001164929"/>
    </source>
</evidence>
<keyword evidence="5" id="KW-1185">Reference proteome</keyword>
<dbReference type="GO" id="GO:0051123">
    <property type="term" value="P:RNA polymerase II preinitiation complex assembly"/>
    <property type="evidence" value="ECO:0007669"/>
    <property type="project" value="TreeGrafter"/>
</dbReference>
<evidence type="ECO:0000259" key="3">
    <source>
        <dbReference type="Pfam" id="PF12157"/>
    </source>
</evidence>
<dbReference type="GO" id="GO:0017025">
    <property type="term" value="F:TBP-class protein binding"/>
    <property type="evidence" value="ECO:0007669"/>
    <property type="project" value="InterPro"/>
</dbReference>
<evidence type="ECO:0000256" key="2">
    <source>
        <dbReference type="ARBA" id="ARBA00023242"/>
    </source>
</evidence>
<comment type="subcellular location">
    <subcellularLocation>
        <location evidence="1">Nucleus</location>
    </subcellularLocation>
</comment>
<accession>A0AAD6LDP4</accession>
<dbReference type="Proteomes" id="UP001164929">
    <property type="component" value="Chromosome 17"/>
</dbReference>
<dbReference type="GO" id="GO:0016251">
    <property type="term" value="F:RNA polymerase II general transcription initiation factor activity"/>
    <property type="evidence" value="ECO:0007669"/>
    <property type="project" value="InterPro"/>
</dbReference>
<protein>
    <recommendedName>
        <fullName evidence="3">Transcription initiation factor TFIID subunit 1 histone acetyltransferase domain-containing protein</fullName>
    </recommendedName>
</protein>
<name>A0AAD6LDP4_9ROSI</name>
<dbReference type="InterPro" id="IPR022591">
    <property type="entry name" value="TAF1_HAT_dom"/>
</dbReference>
<dbReference type="AlphaFoldDB" id="A0AAD6LDP4"/>
<dbReference type="PANTHER" id="PTHR13900:SF0">
    <property type="entry name" value="TRANSCRIPTION INITIATION FACTOR TFIID SUBUNIT 1"/>
    <property type="match status" value="1"/>
</dbReference>
<evidence type="ECO:0000256" key="1">
    <source>
        <dbReference type="ARBA" id="ARBA00004123"/>
    </source>
</evidence>
<proteinExistence type="predicted"/>
<dbReference type="Pfam" id="PF12157">
    <property type="entry name" value="DUF3591"/>
    <property type="match status" value="1"/>
</dbReference>
<keyword evidence="2" id="KW-0539">Nucleus</keyword>
<sequence length="117" mass="13431">MGANLRTYYQKSSPGDQAGISLRNEKRSLGKLCLRRIDRVAVNGQQEPLMEVLAPASKNLQAYIINRLLLYLYREFRAAEKRGTLPWIRADELSAHFPSIPETFLRKKLKECAVLRV</sequence>
<dbReference type="PANTHER" id="PTHR13900">
    <property type="entry name" value="TRANSCRIPTION INITIATION FACTOR TFIID"/>
    <property type="match status" value="1"/>
</dbReference>
<comment type="caution">
    <text evidence="4">The sequence shown here is derived from an EMBL/GenBank/DDBJ whole genome shotgun (WGS) entry which is preliminary data.</text>
</comment>
<reference evidence="4" key="1">
    <citation type="journal article" date="2023" name="Mol. Ecol. Resour.">
        <title>Chromosome-level genome assembly of a triploid poplar Populus alba 'Berolinensis'.</title>
        <authorList>
            <person name="Chen S."/>
            <person name="Yu Y."/>
            <person name="Wang X."/>
            <person name="Wang S."/>
            <person name="Zhang T."/>
            <person name="Zhou Y."/>
            <person name="He R."/>
            <person name="Meng N."/>
            <person name="Wang Y."/>
            <person name="Liu W."/>
            <person name="Liu Z."/>
            <person name="Liu J."/>
            <person name="Guo Q."/>
            <person name="Huang H."/>
            <person name="Sederoff R.R."/>
            <person name="Wang G."/>
            <person name="Qu G."/>
            <person name="Chen S."/>
        </authorList>
    </citation>
    <scope>NUCLEOTIDE SEQUENCE</scope>
    <source>
        <strain evidence="4">SC-2020</strain>
    </source>
</reference>
<dbReference type="GO" id="GO:0004402">
    <property type="term" value="F:histone acetyltransferase activity"/>
    <property type="evidence" value="ECO:0007669"/>
    <property type="project" value="InterPro"/>
</dbReference>
<evidence type="ECO:0000313" key="4">
    <source>
        <dbReference type="EMBL" id="KAJ6958822.1"/>
    </source>
</evidence>